<dbReference type="InterPro" id="IPR036390">
    <property type="entry name" value="WH_DNA-bd_sf"/>
</dbReference>
<dbReference type="Proteomes" id="UP001596472">
    <property type="component" value="Unassembled WGS sequence"/>
</dbReference>
<reference evidence="2" key="1">
    <citation type="journal article" date="2019" name="Int. J. Syst. Evol. Microbiol.">
        <title>The Global Catalogue of Microorganisms (GCM) 10K type strain sequencing project: providing services to taxonomists for standard genome sequencing and annotation.</title>
        <authorList>
            <consortium name="The Broad Institute Genomics Platform"/>
            <consortium name="The Broad Institute Genome Sequencing Center for Infectious Disease"/>
            <person name="Wu L."/>
            <person name="Ma J."/>
        </authorList>
    </citation>
    <scope>NUCLEOTIDE SEQUENCE [LARGE SCALE GENOMIC DNA]</scope>
    <source>
        <strain evidence="2">CGMCC 4.1467</strain>
    </source>
</reference>
<dbReference type="Gene3D" id="1.10.10.10">
    <property type="entry name" value="Winged helix-like DNA-binding domain superfamily/Winged helix DNA-binding domain"/>
    <property type="match status" value="1"/>
</dbReference>
<protein>
    <submittedName>
        <fullName evidence="1">MarR family transcriptional regulator</fullName>
    </submittedName>
</protein>
<dbReference type="SUPFAM" id="SSF46785">
    <property type="entry name" value="Winged helix' DNA-binding domain"/>
    <property type="match status" value="1"/>
</dbReference>
<organism evidence="1 2">
    <name type="scientific">Haloferula chungangensis</name>
    <dbReference type="NCBI Taxonomy" id="1048331"/>
    <lineage>
        <taxon>Bacteria</taxon>
        <taxon>Pseudomonadati</taxon>
        <taxon>Verrucomicrobiota</taxon>
        <taxon>Verrucomicrobiia</taxon>
        <taxon>Verrucomicrobiales</taxon>
        <taxon>Verrucomicrobiaceae</taxon>
        <taxon>Haloferula</taxon>
    </lineage>
</organism>
<proteinExistence type="predicted"/>
<comment type="caution">
    <text evidence="1">The sequence shown here is derived from an EMBL/GenBank/DDBJ whole genome shotgun (WGS) entry which is preliminary data.</text>
</comment>
<sequence length="122" mass="13625">MSKRSSHYGAGTPSERRAVEHAAKCYAILSKHLPVTTTLAELIVLAEVAKGAYADQPVTVSEIVKSSGITRWAVSRIIIRYIESGAIKECKDPTDSRRNLLTWTPASFEMSRDWARDWSELM</sequence>
<evidence type="ECO:0000313" key="2">
    <source>
        <dbReference type="Proteomes" id="UP001596472"/>
    </source>
</evidence>
<keyword evidence="2" id="KW-1185">Reference proteome</keyword>
<name>A0ABW2LA52_9BACT</name>
<dbReference type="RefSeq" id="WP_379714005.1">
    <property type="nucleotide sequence ID" value="NZ_JBHTBS010000008.1"/>
</dbReference>
<accession>A0ABW2LA52</accession>
<dbReference type="InterPro" id="IPR036388">
    <property type="entry name" value="WH-like_DNA-bd_sf"/>
</dbReference>
<dbReference type="EMBL" id="JBHTBS010000008">
    <property type="protein sequence ID" value="MFC7338558.1"/>
    <property type="molecule type" value="Genomic_DNA"/>
</dbReference>
<evidence type="ECO:0000313" key="1">
    <source>
        <dbReference type="EMBL" id="MFC7338558.1"/>
    </source>
</evidence>
<gene>
    <name evidence="1" type="ORF">ACFQY0_15290</name>
</gene>